<gene>
    <name evidence="3" type="ORF">Val02_13170</name>
</gene>
<evidence type="ECO:0000256" key="2">
    <source>
        <dbReference type="SAM" id="Phobius"/>
    </source>
</evidence>
<comment type="caution">
    <text evidence="3">The sequence shown here is derived from an EMBL/GenBank/DDBJ whole genome shotgun (WGS) entry which is preliminary data.</text>
</comment>
<evidence type="ECO:0008006" key="5">
    <source>
        <dbReference type="Google" id="ProtNLM"/>
    </source>
</evidence>
<dbReference type="Proteomes" id="UP000619260">
    <property type="component" value="Unassembled WGS sequence"/>
</dbReference>
<name>A0A8J3YG61_9ACTN</name>
<dbReference type="Pfam" id="PF10745">
    <property type="entry name" value="DUF2530"/>
    <property type="match status" value="1"/>
</dbReference>
<organism evidence="3 4">
    <name type="scientific">Virgisporangium aliadipatigenens</name>
    <dbReference type="NCBI Taxonomy" id="741659"/>
    <lineage>
        <taxon>Bacteria</taxon>
        <taxon>Bacillati</taxon>
        <taxon>Actinomycetota</taxon>
        <taxon>Actinomycetes</taxon>
        <taxon>Micromonosporales</taxon>
        <taxon>Micromonosporaceae</taxon>
        <taxon>Virgisporangium</taxon>
    </lineage>
</organism>
<feature type="transmembrane region" description="Helical" evidence="2">
    <location>
        <begin position="43"/>
        <end position="62"/>
    </location>
</feature>
<keyword evidence="2" id="KW-0472">Membrane</keyword>
<keyword evidence="4" id="KW-1185">Reference proteome</keyword>
<proteinExistence type="predicted"/>
<dbReference type="AlphaFoldDB" id="A0A8J3YG61"/>
<protein>
    <recommendedName>
        <fullName evidence="5">DUF2530 domain-containing protein</fullName>
    </recommendedName>
</protein>
<sequence length="100" mass="10901">MCCLTAPAGMRTLVDVPKTAPPSEGKTGLRPAPEPLDPPMTPFVVAGLVAFTVAGLAVLPWRDSHPEWFWTCVAGDLWGLVGLVTMRRYDRRRAARRAAE</sequence>
<keyword evidence="2" id="KW-0812">Transmembrane</keyword>
<reference evidence="3" key="1">
    <citation type="submission" date="2021-01" db="EMBL/GenBank/DDBJ databases">
        <title>Whole genome shotgun sequence of Virgisporangium aliadipatigenens NBRC 105644.</title>
        <authorList>
            <person name="Komaki H."/>
            <person name="Tamura T."/>
        </authorList>
    </citation>
    <scope>NUCLEOTIDE SEQUENCE</scope>
    <source>
        <strain evidence="3">NBRC 105644</strain>
    </source>
</reference>
<evidence type="ECO:0000313" key="4">
    <source>
        <dbReference type="Proteomes" id="UP000619260"/>
    </source>
</evidence>
<accession>A0A8J3YG61</accession>
<feature type="region of interest" description="Disordered" evidence="1">
    <location>
        <begin position="14"/>
        <end position="35"/>
    </location>
</feature>
<evidence type="ECO:0000313" key="3">
    <source>
        <dbReference type="EMBL" id="GIJ44431.1"/>
    </source>
</evidence>
<evidence type="ECO:0000256" key="1">
    <source>
        <dbReference type="SAM" id="MobiDB-lite"/>
    </source>
</evidence>
<keyword evidence="2" id="KW-1133">Transmembrane helix</keyword>
<dbReference type="InterPro" id="IPR019681">
    <property type="entry name" value="DUF2530"/>
</dbReference>
<dbReference type="EMBL" id="BOPF01000004">
    <property type="protein sequence ID" value="GIJ44431.1"/>
    <property type="molecule type" value="Genomic_DNA"/>
</dbReference>